<name>A0A835HXS9_9MAGN</name>
<evidence type="ECO:0000313" key="2">
    <source>
        <dbReference type="Proteomes" id="UP000631114"/>
    </source>
</evidence>
<dbReference type="Proteomes" id="UP000631114">
    <property type="component" value="Unassembled WGS sequence"/>
</dbReference>
<comment type="caution">
    <text evidence="1">The sequence shown here is derived from an EMBL/GenBank/DDBJ whole genome shotgun (WGS) entry which is preliminary data.</text>
</comment>
<gene>
    <name evidence="1" type="ORF">IFM89_015894</name>
</gene>
<dbReference type="OrthoDB" id="2130367at2759"/>
<dbReference type="InterPro" id="IPR010325">
    <property type="entry name" value="Rhamnogal_lyase"/>
</dbReference>
<dbReference type="PANTHER" id="PTHR32018:SF1">
    <property type="entry name" value="RHAMNOGALACTURONAN ENDOLYASE"/>
    <property type="match status" value="1"/>
</dbReference>
<dbReference type="InterPro" id="IPR051850">
    <property type="entry name" value="Polysacch_Lyase_4"/>
</dbReference>
<dbReference type="AlphaFoldDB" id="A0A835HXS9"/>
<sequence length="149" mass="16980">MLDNGLVQVTLSNPDGIVTGIRFHGIDNLLEVRNEEVNRGYWDLVWTNPESTGTTGTFEVFIMLRGTSGFYSYAIYDHLQDWPGFRMAETRIVFKLRKDKFHCMAMADNRQRIMPMPDDRLPGRGEPLAYPEAVLLTNPINPDLKGESS</sequence>
<protein>
    <recommendedName>
        <fullName evidence="3">Rhamnogalacturonate lyase</fullName>
    </recommendedName>
</protein>
<accession>A0A835HXS9</accession>
<dbReference type="PANTHER" id="PTHR32018">
    <property type="entry name" value="RHAMNOGALACTURONATE LYASE FAMILY PROTEIN"/>
    <property type="match status" value="1"/>
</dbReference>
<evidence type="ECO:0000313" key="1">
    <source>
        <dbReference type="EMBL" id="KAF9605278.1"/>
    </source>
</evidence>
<dbReference type="EMBL" id="JADFTS010000005">
    <property type="protein sequence ID" value="KAF9605278.1"/>
    <property type="molecule type" value="Genomic_DNA"/>
</dbReference>
<proteinExistence type="predicted"/>
<reference evidence="1 2" key="1">
    <citation type="submission" date="2020-10" db="EMBL/GenBank/DDBJ databases">
        <title>The Coptis chinensis genome and diversification of protoberbering-type alkaloids.</title>
        <authorList>
            <person name="Wang B."/>
            <person name="Shu S."/>
            <person name="Song C."/>
            <person name="Liu Y."/>
        </authorList>
    </citation>
    <scope>NUCLEOTIDE SEQUENCE [LARGE SCALE GENOMIC DNA]</scope>
    <source>
        <strain evidence="1">HL-2020</strain>
        <tissue evidence="1">Leaf</tissue>
    </source>
</reference>
<dbReference type="Pfam" id="PF06045">
    <property type="entry name" value="Rhamnogal_lyase"/>
    <property type="match status" value="2"/>
</dbReference>
<evidence type="ECO:0008006" key="3">
    <source>
        <dbReference type="Google" id="ProtNLM"/>
    </source>
</evidence>
<keyword evidence="2" id="KW-1185">Reference proteome</keyword>
<organism evidence="1 2">
    <name type="scientific">Coptis chinensis</name>
    <dbReference type="NCBI Taxonomy" id="261450"/>
    <lineage>
        <taxon>Eukaryota</taxon>
        <taxon>Viridiplantae</taxon>
        <taxon>Streptophyta</taxon>
        <taxon>Embryophyta</taxon>
        <taxon>Tracheophyta</taxon>
        <taxon>Spermatophyta</taxon>
        <taxon>Magnoliopsida</taxon>
        <taxon>Ranunculales</taxon>
        <taxon>Ranunculaceae</taxon>
        <taxon>Coptidoideae</taxon>
        <taxon>Coptis</taxon>
    </lineage>
</organism>